<evidence type="ECO:0000256" key="9">
    <source>
        <dbReference type="SAM" id="Phobius"/>
    </source>
</evidence>
<dbReference type="InterPro" id="IPR051088">
    <property type="entry name" value="PTS_Sugar-EIIC/EIIB"/>
</dbReference>
<organism evidence="11 12">
    <name type="scientific">Niallia circulans</name>
    <name type="common">Bacillus circulans</name>
    <dbReference type="NCBI Taxonomy" id="1397"/>
    <lineage>
        <taxon>Bacteria</taxon>
        <taxon>Bacillati</taxon>
        <taxon>Bacillota</taxon>
        <taxon>Bacilli</taxon>
        <taxon>Bacillales</taxon>
        <taxon>Bacillaceae</taxon>
        <taxon>Niallia</taxon>
    </lineage>
</organism>
<evidence type="ECO:0000256" key="3">
    <source>
        <dbReference type="ARBA" id="ARBA00022475"/>
    </source>
</evidence>
<evidence type="ECO:0000256" key="7">
    <source>
        <dbReference type="ARBA" id="ARBA00023136"/>
    </source>
</evidence>
<feature type="transmembrane region" description="Helical" evidence="9">
    <location>
        <begin position="392"/>
        <end position="413"/>
    </location>
</feature>
<dbReference type="OrthoDB" id="1641940at2"/>
<evidence type="ECO:0000313" key="11">
    <source>
        <dbReference type="EMBL" id="KLV22070.1"/>
    </source>
</evidence>
<dbReference type="InterPro" id="IPR004796">
    <property type="entry name" value="PTS_IIC_cello"/>
</dbReference>
<dbReference type="PANTHER" id="PTHR33989:SF4">
    <property type="entry name" value="PTS SYSTEM N,N'-DIACETYLCHITOBIOSE-SPECIFIC EIIC COMPONENT"/>
    <property type="match status" value="1"/>
</dbReference>
<dbReference type="Pfam" id="PF02378">
    <property type="entry name" value="PTS_EIIC"/>
    <property type="match status" value="1"/>
</dbReference>
<dbReference type="InterPro" id="IPR003352">
    <property type="entry name" value="PTS_EIIC"/>
</dbReference>
<evidence type="ECO:0000256" key="8">
    <source>
        <dbReference type="PIRNR" id="PIRNR006351"/>
    </source>
</evidence>
<feature type="domain" description="PTS EIIC type-3" evidence="10">
    <location>
        <begin position="8"/>
        <end position="409"/>
    </location>
</feature>
<feature type="transmembrane region" description="Helical" evidence="9">
    <location>
        <begin position="101"/>
        <end position="120"/>
    </location>
</feature>
<evidence type="ECO:0000256" key="2">
    <source>
        <dbReference type="ARBA" id="ARBA00022448"/>
    </source>
</evidence>
<sequence length="434" mass="47374">MDKFTTFLEKILLPIARKLNTNRYLGALRDGFMSALPMIIFGSIFVVLANLPFLDKILNEGAVTSYKNALGPASASTLSIMGLFVICGIGFKLTQYYKMDGLYGGFASIAAFIILTPQVLEGVSGVIPSAALGAQGLFLGIFTAFLSVELYRFFLQKNWTIKMPDGVPEAVSKSFSSLIPITFTLTIFLLIRILFSYTSFETVQNFIFTVIQKPLTSLGSGLAATIIAVLIIQLFWFFGLHGQIIVNSIMDPIWMTLSLENLEAFNAGLERPNIVNNQFIDTFIVGMGGTGMTMAVILGIFFITKSKQLRQLGKLGGGPSIFNVNEPIIFGLPIVMNPLIIIPWLLSPVVVTIVTYFSMATGLVPVSTGVHVPWTTPIFIGGMLVTNSIAGGILQLVNLAIVVVIWIPFLAILDKQYFRSEIKIPASKEKKIAN</sequence>
<feature type="transmembrane region" description="Helical" evidence="9">
    <location>
        <begin position="328"/>
        <end position="346"/>
    </location>
</feature>
<evidence type="ECO:0000256" key="6">
    <source>
        <dbReference type="ARBA" id="ARBA00022989"/>
    </source>
</evidence>
<feature type="transmembrane region" description="Helical" evidence="9">
    <location>
        <begin position="73"/>
        <end position="94"/>
    </location>
</feature>
<keyword evidence="7 8" id="KW-0472">Membrane</keyword>
<keyword evidence="2 8" id="KW-0813">Transport</keyword>
<keyword evidence="5 9" id="KW-0812">Transmembrane</keyword>
<keyword evidence="4 8" id="KW-0762">Sugar transport</keyword>
<dbReference type="NCBIfam" id="TIGR00410">
    <property type="entry name" value="lacE"/>
    <property type="match status" value="1"/>
</dbReference>
<protein>
    <recommendedName>
        <fullName evidence="8">Permease IIC component</fullName>
    </recommendedName>
</protein>
<accession>A0A0J1KZ63</accession>
<dbReference type="PATRIC" id="fig|1397.4.peg.3567"/>
<feature type="transmembrane region" description="Helical" evidence="9">
    <location>
        <begin position="132"/>
        <end position="154"/>
    </location>
</feature>
<proteinExistence type="predicted"/>
<comment type="subcellular location">
    <subcellularLocation>
        <location evidence="1">Cell membrane</location>
        <topology evidence="1">Multi-pass membrane protein</topology>
    </subcellularLocation>
</comment>
<feature type="transmembrane region" description="Helical" evidence="9">
    <location>
        <begin position="279"/>
        <end position="303"/>
    </location>
</feature>
<dbReference type="NCBIfam" id="TIGR00359">
    <property type="entry name" value="cello_pts_IIC"/>
    <property type="match status" value="1"/>
</dbReference>
<dbReference type="PIRSF" id="PIRSF006351">
    <property type="entry name" value="PTS_EIIC-Cellobiose"/>
    <property type="match status" value="1"/>
</dbReference>
<dbReference type="EMBL" id="LDPH01000033">
    <property type="protein sequence ID" value="KLV22070.1"/>
    <property type="molecule type" value="Genomic_DNA"/>
</dbReference>
<reference evidence="11 12" key="1">
    <citation type="submission" date="2015-05" db="EMBL/GenBank/DDBJ databases">
        <title>Whole genome sequence and identification of bacterial endophytes from Costus igneus.</title>
        <authorList>
            <person name="Lee Y.P."/>
            <person name="Gan H.M."/>
            <person name="Eng W."/>
            <person name="Wheatley M.S."/>
            <person name="Caraballo A."/>
            <person name="Polter S."/>
            <person name="Savka M.A."/>
            <person name="Hudson A.O."/>
        </authorList>
    </citation>
    <scope>NUCLEOTIDE SEQUENCE [LARGE SCALE GENOMIC DNA]</scope>
    <source>
        <strain evidence="11 12">RIT379</strain>
    </source>
</reference>
<keyword evidence="12" id="KW-1185">Reference proteome</keyword>
<feature type="transmembrane region" description="Helical" evidence="9">
    <location>
        <begin position="175"/>
        <end position="195"/>
    </location>
</feature>
<dbReference type="InterPro" id="IPR004501">
    <property type="entry name" value="PTS_EIIC_3"/>
</dbReference>
<dbReference type="GO" id="GO:1901264">
    <property type="term" value="P:carbohydrate derivative transport"/>
    <property type="evidence" value="ECO:0007669"/>
    <property type="project" value="TreeGrafter"/>
</dbReference>
<feature type="transmembrane region" description="Helical" evidence="9">
    <location>
        <begin position="353"/>
        <end position="372"/>
    </location>
</feature>
<feature type="transmembrane region" description="Helical" evidence="9">
    <location>
        <begin position="215"/>
        <end position="240"/>
    </location>
</feature>
<dbReference type="GO" id="GO:0009401">
    <property type="term" value="P:phosphoenolpyruvate-dependent sugar phosphotransferase system"/>
    <property type="evidence" value="ECO:0007669"/>
    <property type="project" value="InterPro"/>
</dbReference>
<keyword evidence="6 9" id="KW-1133">Transmembrane helix</keyword>
<dbReference type="AlphaFoldDB" id="A0A0J1KZ63"/>
<evidence type="ECO:0000256" key="5">
    <source>
        <dbReference type="ARBA" id="ARBA00022692"/>
    </source>
</evidence>
<keyword evidence="3 8" id="KW-1003">Cell membrane</keyword>
<dbReference type="PROSITE" id="PS51105">
    <property type="entry name" value="PTS_EIIC_TYPE_3"/>
    <property type="match status" value="1"/>
</dbReference>
<dbReference type="PANTHER" id="PTHR33989">
    <property type="match status" value="1"/>
</dbReference>
<evidence type="ECO:0000313" key="12">
    <source>
        <dbReference type="Proteomes" id="UP000036045"/>
    </source>
</evidence>
<evidence type="ECO:0000256" key="1">
    <source>
        <dbReference type="ARBA" id="ARBA00004651"/>
    </source>
</evidence>
<dbReference type="GO" id="GO:0005886">
    <property type="term" value="C:plasma membrane"/>
    <property type="evidence" value="ECO:0007669"/>
    <property type="project" value="UniProtKB-SubCell"/>
</dbReference>
<evidence type="ECO:0000256" key="4">
    <source>
        <dbReference type="ARBA" id="ARBA00022597"/>
    </source>
</evidence>
<dbReference type="GO" id="GO:0008982">
    <property type="term" value="F:protein-N(PI)-phosphohistidine-sugar phosphotransferase activity"/>
    <property type="evidence" value="ECO:0007669"/>
    <property type="project" value="UniProtKB-UniRule"/>
</dbReference>
<evidence type="ECO:0000259" key="10">
    <source>
        <dbReference type="PROSITE" id="PS51105"/>
    </source>
</evidence>
<feature type="transmembrane region" description="Helical" evidence="9">
    <location>
        <begin position="32"/>
        <end position="53"/>
    </location>
</feature>
<gene>
    <name evidence="11" type="ORF">ABW02_22205</name>
</gene>
<name>A0A0J1KZ63_NIACI</name>
<dbReference type="Proteomes" id="UP000036045">
    <property type="component" value="Unassembled WGS sequence"/>
</dbReference>
<dbReference type="RefSeq" id="WP_047944461.1">
    <property type="nucleotide sequence ID" value="NZ_JARTLH010000010.1"/>
</dbReference>
<comment type="caution">
    <text evidence="11">The sequence shown here is derived from an EMBL/GenBank/DDBJ whole genome shotgun (WGS) entry which is preliminary data.</text>
</comment>
<comment type="function">
    <text evidence="8">The phosphoenolpyruvate-dependent sugar phosphotransferase system (PTS), a major carbohydrate active -transport system, catalyzes the phosphorylation of incoming sugar substrates concomitant with their translocation across the cell membrane.</text>
</comment>